<dbReference type="Gene3D" id="1.10.150.50">
    <property type="entry name" value="Transcription Factor, Ets-1"/>
    <property type="match status" value="1"/>
</dbReference>
<feature type="region of interest" description="Disordered" evidence="3">
    <location>
        <begin position="697"/>
        <end position="733"/>
    </location>
</feature>
<dbReference type="CDD" id="cd09525">
    <property type="entry name" value="SAM_GAREM"/>
    <property type="match status" value="1"/>
</dbReference>
<evidence type="ECO:0000259" key="4">
    <source>
        <dbReference type="Pfam" id="PF12736"/>
    </source>
</evidence>
<dbReference type="InterPro" id="IPR052281">
    <property type="entry name" value="GAREM"/>
</dbReference>
<feature type="region of interest" description="Disordered" evidence="3">
    <location>
        <begin position="419"/>
        <end position="441"/>
    </location>
</feature>
<dbReference type="OrthoDB" id="6077228at2759"/>
<dbReference type="PANTHER" id="PTHR14454:SF5">
    <property type="entry name" value="GRB2-ASSOCIATED AND REGULATOR OF MAPK PROTEIN 2"/>
    <property type="match status" value="1"/>
</dbReference>
<keyword evidence="6" id="KW-1185">Reference proteome</keyword>
<sequence>MERLAAALARLAWSSGPPLPLDLLVAKCRLPALVRPGPGEYVEGVSEQDVLLLHSCRQWTTVTAHSLEEGHYVIGPKIDIPLQYPGKFKLLDQDRDLREPVQYFNSVEEVASIFPDRVFVMEAITFSVKVVSGEFSEDSEVYNFTLHAGDELTLMGQAEILCAKAAKEKSRFNTLLRKLGKAGLPGGGGGGGGGGGEAPPKGKMPCLICMNHRTNESLSLPFQCKGRFSTRSPLELQLQEGEHTVRSIIEKVRLPVNVAVPSRPPRNPYDRHAVREGHCYKLLGIVSKTVVLGCALRRDAPAPFHCLLLPDPPRFLLPGAGEAPQAARLLRESAALCQARFDADQYSRAVREAQPDWAAEEGAAGSPRRPHHHQQQPDRRLARSVQRLSLGRPLDGAAAASAALGPGIGGHRRLVLPAREESSSSSSSSAAAAWDESAWRAPERPYEELWTDPASGAENYAEPPPGPPRPLPGDPLASPPPPQREEPTGEAPPPVPPKSEAVREECRLLVAPPVPPRGGYTSASSSPPVPVRFPRLQATASSPSSSLSFYSSGLHDTSKPRSGSCSPSPDSSSSSSLYCYPCTWGDCKAGEPSSRPLASPRAQPQPPAPPPPPLLAPAPSWSDPWAYSDLGSGVATGRSTPLLGGSEAAAVKSYHSCPRLKPPPAPKRFAPFGALNPFSGPGCSEWLEPLEWQKLSSAPSPEAADSFESPSSPEGDPSFGPSPPPRSVTGAFEPGDSLVVRTSVGPLSPTLLHGSEGGLARLYLAQGVIEVPPARLNGDGSPWQPPGDLSALSLEEVSRCLRFIGLSEDVVSFFARERIDGSIFVQLTDEILSEDFHLTKLQVKKIMQFIKGWRPKI</sequence>
<proteinExistence type="inferred from homology"/>
<dbReference type="SUPFAM" id="SSF47769">
    <property type="entry name" value="SAM/Pointed domain"/>
    <property type="match status" value="1"/>
</dbReference>
<dbReference type="PANTHER" id="PTHR14454">
    <property type="entry name" value="GRB2-ASSOCIATED AND REGULATOR OF MAPK PROTEIN FAMILY MEMBER"/>
    <property type="match status" value="1"/>
</dbReference>
<reference evidence="5" key="1">
    <citation type="journal article" date="2023" name="DNA Res.">
        <title>Chromosome-level genome assembly of Phrynocephalus forsythii using third-generation DNA sequencing and Hi-C analysis.</title>
        <authorList>
            <person name="Qi Y."/>
            <person name="Zhao W."/>
            <person name="Zhao Y."/>
            <person name="Niu C."/>
            <person name="Cao S."/>
            <person name="Zhang Y."/>
        </authorList>
    </citation>
    <scope>NUCLEOTIDE SEQUENCE</scope>
    <source>
        <tissue evidence="5">Muscle</tissue>
    </source>
</reference>
<evidence type="ECO:0000313" key="5">
    <source>
        <dbReference type="EMBL" id="KAJ7341404.1"/>
    </source>
</evidence>
<feature type="domain" description="CABIT" evidence="4">
    <location>
        <begin position="30"/>
        <end position="298"/>
    </location>
</feature>
<organism evidence="5 6">
    <name type="scientific">Phrynocephalus forsythii</name>
    <dbReference type="NCBI Taxonomy" id="171643"/>
    <lineage>
        <taxon>Eukaryota</taxon>
        <taxon>Metazoa</taxon>
        <taxon>Chordata</taxon>
        <taxon>Craniata</taxon>
        <taxon>Vertebrata</taxon>
        <taxon>Euteleostomi</taxon>
        <taxon>Lepidosauria</taxon>
        <taxon>Squamata</taxon>
        <taxon>Bifurcata</taxon>
        <taxon>Unidentata</taxon>
        <taxon>Episquamata</taxon>
        <taxon>Toxicofera</taxon>
        <taxon>Iguania</taxon>
        <taxon>Acrodonta</taxon>
        <taxon>Agamidae</taxon>
        <taxon>Agaminae</taxon>
        <taxon>Phrynocephalus</taxon>
    </lineage>
</organism>
<feature type="compositionally biased region" description="Pro residues" evidence="3">
    <location>
        <begin position="603"/>
        <end position="616"/>
    </location>
</feature>
<dbReference type="AlphaFoldDB" id="A0A9Q0Y5H7"/>
<dbReference type="EMBL" id="JAPFRF010000002">
    <property type="protein sequence ID" value="KAJ7341404.1"/>
    <property type="molecule type" value="Genomic_DNA"/>
</dbReference>
<feature type="region of interest" description="Disordered" evidence="3">
    <location>
        <begin position="590"/>
        <end position="620"/>
    </location>
</feature>
<dbReference type="InterPro" id="IPR013761">
    <property type="entry name" value="SAM/pointed_sf"/>
</dbReference>
<evidence type="ECO:0000256" key="3">
    <source>
        <dbReference type="SAM" id="MobiDB-lite"/>
    </source>
</evidence>
<evidence type="ECO:0000256" key="1">
    <source>
        <dbReference type="ARBA" id="ARBA00006392"/>
    </source>
</evidence>
<comment type="caution">
    <text evidence="5">The sequence shown here is derived from an EMBL/GenBank/DDBJ whole genome shotgun (WGS) entry which is preliminary data.</text>
</comment>
<keyword evidence="2" id="KW-0597">Phosphoprotein</keyword>
<accession>A0A9Q0Y5H7</accession>
<dbReference type="InterPro" id="IPR025946">
    <property type="entry name" value="CABIT_dom"/>
</dbReference>
<feature type="compositionally biased region" description="Low complexity" evidence="3">
    <location>
        <begin position="560"/>
        <end position="576"/>
    </location>
</feature>
<comment type="similarity">
    <text evidence="1">Belongs to the GAREM family.</text>
</comment>
<dbReference type="Pfam" id="PF12736">
    <property type="entry name" value="CABIT"/>
    <property type="match status" value="1"/>
</dbReference>
<name>A0A9Q0Y5H7_9SAUR</name>
<evidence type="ECO:0000256" key="2">
    <source>
        <dbReference type="ARBA" id="ARBA00022553"/>
    </source>
</evidence>
<dbReference type="Proteomes" id="UP001142489">
    <property type="component" value="Unassembled WGS sequence"/>
</dbReference>
<evidence type="ECO:0000313" key="6">
    <source>
        <dbReference type="Proteomes" id="UP001142489"/>
    </source>
</evidence>
<gene>
    <name evidence="5" type="ORF">JRQ81_005462</name>
</gene>
<feature type="compositionally biased region" description="Low complexity" evidence="3">
    <location>
        <begin position="423"/>
        <end position="436"/>
    </location>
</feature>
<feature type="compositionally biased region" description="Pro residues" evidence="3">
    <location>
        <begin position="462"/>
        <end position="482"/>
    </location>
</feature>
<protein>
    <recommendedName>
        <fullName evidence="4">CABIT domain-containing protein</fullName>
    </recommendedName>
</protein>
<feature type="region of interest" description="Disordered" evidence="3">
    <location>
        <begin position="454"/>
        <end position="576"/>
    </location>
</feature>
<feature type="region of interest" description="Disordered" evidence="3">
    <location>
        <begin position="352"/>
        <end position="382"/>
    </location>
</feature>
<feature type="compositionally biased region" description="Low complexity" evidence="3">
    <location>
        <begin position="541"/>
        <end position="552"/>
    </location>
</feature>